<keyword evidence="7 12" id="KW-0472">Membrane</keyword>
<dbReference type="InterPro" id="IPR029151">
    <property type="entry name" value="Sensor-like_sf"/>
</dbReference>
<dbReference type="Pfam" id="PF00672">
    <property type="entry name" value="HAMP"/>
    <property type="match status" value="1"/>
</dbReference>
<evidence type="ECO:0000256" key="7">
    <source>
        <dbReference type="ARBA" id="ARBA00023136"/>
    </source>
</evidence>
<dbReference type="EMBL" id="JWIR02000023">
    <property type="protein sequence ID" value="KKB41325.1"/>
    <property type="molecule type" value="Genomic_DNA"/>
</dbReference>
<feature type="coiled-coil region" evidence="11">
    <location>
        <begin position="341"/>
        <end position="372"/>
    </location>
</feature>
<dbReference type="CDD" id="cd12912">
    <property type="entry name" value="PDC2_MCP_like"/>
    <property type="match status" value="1"/>
</dbReference>
<dbReference type="RefSeq" id="WP_040047981.1">
    <property type="nucleotide sequence ID" value="NZ_JWIR02000023.1"/>
</dbReference>
<comment type="caution">
    <text evidence="15">The sequence shown here is derived from an EMBL/GenBank/DDBJ whole genome shotgun (WGS) entry which is preliminary data.</text>
</comment>
<dbReference type="Proteomes" id="UP000031563">
    <property type="component" value="Unassembled WGS sequence"/>
</dbReference>
<organism evidence="15 16">
    <name type="scientific">Bacillus thermotolerans</name>
    <name type="common">Quasibacillus thermotolerans</name>
    <dbReference type="NCBI Taxonomy" id="1221996"/>
    <lineage>
        <taxon>Bacteria</taxon>
        <taxon>Bacillati</taxon>
        <taxon>Bacillota</taxon>
        <taxon>Bacilli</taxon>
        <taxon>Bacillales</taxon>
        <taxon>Bacillaceae</taxon>
        <taxon>Bacillus</taxon>
    </lineage>
</organism>
<gene>
    <name evidence="15" type="ORF">QY95_00805</name>
</gene>
<dbReference type="SUPFAM" id="SSF58104">
    <property type="entry name" value="Methyl-accepting chemotaxis protein (MCP) signaling domain"/>
    <property type="match status" value="2"/>
</dbReference>
<feature type="domain" description="HAMP" evidence="14">
    <location>
        <begin position="301"/>
        <end position="353"/>
    </location>
</feature>
<dbReference type="InterPro" id="IPR003660">
    <property type="entry name" value="HAMP_dom"/>
</dbReference>
<keyword evidence="3" id="KW-0488">Methylation</keyword>
<keyword evidence="5 12" id="KW-0812">Transmembrane</keyword>
<dbReference type="CDD" id="cd06225">
    <property type="entry name" value="HAMP"/>
    <property type="match status" value="1"/>
</dbReference>
<dbReference type="SMART" id="SM00304">
    <property type="entry name" value="HAMP"/>
    <property type="match status" value="1"/>
</dbReference>
<evidence type="ECO:0000256" key="8">
    <source>
        <dbReference type="ARBA" id="ARBA00023224"/>
    </source>
</evidence>
<dbReference type="Pfam" id="PF00015">
    <property type="entry name" value="MCPsignal"/>
    <property type="match status" value="1"/>
</dbReference>
<evidence type="ECO:0000259" key="13">
    <source>
        <dbReference type="PROSITE" id="PS50111"/>
    </source>
</evidence>
<keyword evidence="11" id="KW-0175">Coiled coil</keyword>
<evidence type="ECO:0000313" key="15">
    <source>
        <dbReference type="EMBL" id="KKB41325.1"/>
    </source>
</evidence>
<evidence type="ECO:0000256" key="1">
    <source>
        <dbReference type="ARBA" id="ARBA00004651"/>
    </source>
</evidence>
<dbReference type="CDD" id="cd12913">
    <property type="entry name" value="PDC1_MCP_like"/>
    <property type="match status" value="1"/>
</dbReference>
<dbReference type="OrthoDB" id="9760371at2"/>
<dbReference type="PANTHER" id="PTHR32089:SF114">
    <property type="entry name" value="METHYL-ACCEPTING CHEMOTAXIS PROTEIN MCPB"/>
    <property type="match status" value="1"/>
</dbReference>
<evidence type="ECO:0000256" key="12">
    <source>
        <dbReference type="SAM" id="Phobius"/>
    </source>
</evidence>
<name>A0A0F5I7Q9_BACTR</name>
<keyword evidence="6 12" id="KW-1133">Transmembrane helix</keyword>
<dbReference type="Gene3D" id="3.30.450.20">
    <property type="entry name" value="PAS domain"/>
    <property type="match status" value="2"/>
</dbReference>
<dbReference type="FunFam" id="1.10.287.950:FF:000001">
    <property type="entry name" value="Methyl-accepting chemotaxis sensory transducer"/>
    <property type="match status" value="1"/>
</dbReference>
<proteinExistence type="inferred from homology"/>
<feature type="domain" description="Methyl-accepting transducer" evidence="13">
    <location>
        <begin position="372"/>
        <end position="608"/>
    </location>
</feature>
<keyword evidence="16" id="KW-1185">Reference proteome</keyword>
<comment type="subcellular location">
    <subcellularLocation>
        <location evidence="1">Cell membrane</location>
        <topology evidence="1">Multi-pass membrane protein</topology>
    </subcellularLocation>
</comment>
<evidence type="ECO:0000256" key="10">
    <source>
        <dbReference type="PROSITE-ProRule" id="PRU00284"/>
    </source>
</evidence>
<evidence type="ECO:0000256" key="6">
    <source>
        <dbReference type="ARBA" id="ARBA00022989"/>
    </source>
</evidence>
<dbReference type="PROSITE" id="PS50111">
    <property type="entry name" value="CHEMOTAXIS_TRANSDUC_2"/>
    <property type="match status" value="1"/>
</dbReference>
<keyword evidence="8 10" id="KW-0807">Transducer</keyword>
<dbReference type="CDD" id="cd11386">
    <property type="entry name" value="MCP_signal"/>
    <property type="match status" value="1"/>
</dbReference>
<evidence type="ECO:0000256" key="9">
    <source>
        <dbReference type="ARBA" id="ARBA00029447"/>
    </source>
</evidence>
<evidence type="ECO:0000256" key="3">
    <source>
        <dbReference type="ARBA" id="ARBA00022481"/>
    </source>
</evidence>
<dbReference type="Pfam" id="PF02743">
    <property type="entry name" value="dCache_1"/>
    <property type="match status" value="1"/>
</dbReference>
<dbReference type="SUPFAM" id="SSF103190">
    <property type="entry name" value="Sensory domain-like"/>
    <property type="match status" value="1"/>
</dbReference>
<dbReference type="GO" id="GO:0005886">
    <property type="term" value="C:plasma membrane"/>
    <property type="evidence" value="ECO:0007669"/>
    <property type="project" value="UniProtKB-SubCell"/>
</dbReference>
<sequence length="658" mass="71752">MRKIFTYFSRLRPKLILAFALTLIIPGLIIGAMAYSTAREAVEEEIQDGFRDSIRLLDSSITETIEQKVHDVSTFTGNTTAQHFEQKNIPALRQRLAQYAELHPEVIGTYIGTSSGAFIEEPQITDTSTYDPRTRDWYKEAMDQQGETVISKPYQDVTTGSMVVTISRTTDDGSGVMGVDLLLDHVQGLVNQLEIGEEGYAFLMDTDHITMAHPTVESGTEITYPFIDQLYKEENGQFGYEYEGDEKLANFATNELTGWKIAGTISKSETEEAAAPILRKTLIVIAVAYLVGAALIYLIIKSIIRPLNNLKEQAITISNGDLTEPIQVTSKDEIGQLGEAFQTMQQNLKQLIRNIEENAEQVAASSEQLTASAEQTSTATEQVAVSIQQVAGNAEQHSNGAEETVQSLNEVSTGVTQIADHSSHVAELAQRTIEQAEEGEKAVTSTVDQMKSIHASVAESDTMIQSLYERSKEVSAILDVITQIADQTNLLALNAAIEAARAGENGKGFAVVADEVRKLAEQSQSSASEIMGIVQGIQQDTKSSVEIMARVTDDVQTGVQISNEAIEKFNEILHSTKEITPQMQEVSATAQQMSAAVQQVTATTHDLTMIAKENAAASEEVAATTEEQLAAMEEISASARSLSTMADELKRVIASFKY</sequence>
<dbReference type="InterPro" id="IPR033479">
    <property type="entry name" value="dCache_1"/>
</dbReference>
<dbReference type="STRING" id="1221996.QY95_00805"/>
<dbReference type="PANTHER" id="PTHR32089">
    <property type="entry name" value="METHYL-ACCEPTING CHEMOTAXIS PROTEIN MCPB"/>
    <property type="match status" value="1"/>
</dbReference>
<dbReference type="SMART" id="SM00283">
    <property type="entry name" value="MA"/>
    <property type="match status" value="1"/>
</dbReference>
<accession>A0A0F5I7Q9</accession>
<keyword evidence="4" id="KW-0145">Chemotaxis</keyword>
<evidence type="ECO:0000259" key="14">
    <source>
        <dbReference type="PROSITE" id="PS50885"/>
    </source>
</evidence>
<evidence type="ECO:0000313" key="16">
    <source>
        <dbReference type="Proteomes" id="UP000031563"/>
    </source>
</evidence>
<comment type="similarity">
    <text evidence="9">Belongs to the methyl-accepting chemotaxis (MCP) protein family.</text>
</comment>
<dbReference type="Gene3D" id="1.10.287.950">
    <property type="entry name" value="Methyl-accepting chemotaxis protein"/>
    <property type="match status" value="1"/>
</dbReference>
<keyword evidence="2" id="KW-1003">Cell membrane</keyword>
<evidence type="ECO:0000256" key="11">
    <source>
        <dbReference type="SAM" id="Coils"/>
    </source>
</evidence>
<dbReference type="PROSITE" id="PS50885">
    <property type="entry name" value="HAMP"/>
    <property type="match status" value="1"/>
</dbReference>
<dbReference type="AlphaFoldDB" id="A0A0F5I7Q9"/>
<reference evidence="15" key="1">
    <citation type="submission" date="2015-02" db="EMBL/GenBank/DDBJ databases">
        <title>Genome Assembly of Bacillaceae bacterium MTCC 8252.</title>
        <authorList>
            <person name="Verma A."/>
            <person name="Khatri I."/>
            <person name="Mual P."/>
            <person name="Subramanian S."/>
            <person name="Krishnamurthi S."/>
        </authorList>
    </citation>
    <scope>NUCLEOTIDE SEQUENCE [LARGE SCALE GENOMIC DNA]</scope>
    <source>
        <strain evidence="15">MTCC 8252</strain>
    </source>
</reference>
<protein>
    <submittedName>
        <fullName evidence="15">Methyl-accepting chemotaxis protein</fullName>
    </submittedName>
</protein>
<dbReference type="Gene3D" id="1.10.8.500">
    <property type="entry name" value="HAMP domain in histidine kinase"/>
    <property type="match status" value="1"/>
</dbReference>
<dbReference type="GO" id="GO:0006935">
    <property type="term" value="P:chemotaxis"/>
    <property type="evidence" value="ECO:0007669"/>
    <property type="project" value="UniProtKB-KW"/>
</dbReference>
<evidence type="ECO:0000256" key="2">
    <source>
        <dbReference type="ARBA" id="ARBA00022475"/>
    </source>
</evidence>
<dbReference type="GO" id="GO:0007165">
    <property type="term" value="P:signal transduction"/>
    <property type="evidence" value="ECO:0007669"/>
    <property type="project" value="UniProtKB-KW"/>
</dbReference>
<dbReference type="InterPro" id="IPR004089">
    <property type="entry name" value="MCPsignal_dom"/>
</dbReference>
<evidence type="ECO:0000256" key="4">
    <source>
        <dbReference type="ARBA" id="ARBA00022500"/>
    </source>
</evidence>
<evidence type="ECO:0000256" key="5">
    <source>
        <dbReference type="ARBA" id="ARBA00022692"/>
    </source>
</evidence>
<feature type="transmembrane region" description="Helical" evidence="12">
    <location>
        <begin position="282"/>
        <end position="300"/>
    </location>
</feature>